<feature type="transmembrane region" description="Helical" evidence="3">
    <location>
        <begin position="220"/>
        <end position="244"/>
    </location>
</feature>
<keyword evidence="3" id="KW-0812">Transmembrane</keyword>
<dbReference type="AlphaFoldDB" id="A0A0M3J8V3"/>
<evidence type="ECO:0000313" key="4">
    <source>
        <dbReference type="WBParaSite" id="ASIM_0000401201-mRNA-1"/>
    </source>
</evidence>
<dbReference type="GO" id="GO:0031507">
    <property type="term" value="P:heterochromatin formation"/>
    <property type="evidence" value="ECO:0007669"/>
    <property type="project" value="TreeGrafter"/>
</dbReference>
<reference evidence="4" key="1">
    <citation type="submission" date="2017-02" db="UniProtKB">
        <authorList>
            <consortium name="WormBaseParasite"/>
        </authorList>
    </citation>
    <scope>IDENTIFICATION</scope>
</reference>
<keyword evidence="2" id="KW-0804">Transcription</keyword>
<keyword evidence="1" id="KW-0805">Transcription regulation</keyword>
<evidence type="ECO:0000256" key="2">
    <source>
        <dbReference type="ARBA" id="ARBA00023163"/>
    </source>
</evidence>
<protein>
    <submittedName>
        <fullName evidence="4">SCP domain-containing protein</fullName>
    </submittedName>
</protein>
<keyword evidence="3" id="KW-0472">Membrane</keyword>
<sequence length="247" mass="28221">LKRRYEPEDSSVEDKLMAGYIDGTAYRFGSAEDQEMINSHRNSNRNMSKNRKRGYSLNASNLICGANCFRLNMDEQSRKQLSTSNNKELNIKTEMGTVDDTSAACNDQWTISQQSMFVVLKRIYKNDFCKITNSLNCIDPDAPRKTCAQVYAYSLRNAPLSPRGELSPNSPKKKKYMKDQHRTFRATKWASTEGKVTNRHNYEPCSHKGPCSDQNCNCVIVGNVCAKLVFIITLINFMVFKLLFVDY</sequence>
<dbReference type="PANTHER" id="PTHR45747">
    <property type="entry name" value="HISTONE-LYSINE N-METHYLTRANSFERASE E(Z)"/>
    <property type="match status" value="1"/>
</dbReference>
<organism evidence="4">
    <name type="scientific">Anisakis simplex</name>
    <name type="common">Herring worm</name>
    <dbReference type="NCBI Taxonomy" id="6269"/>
    <lineage>
        <taxon>Eukaryota</taxon>
        <taxon>Metazoa</taxon>
        <taxon>Ecdysozoa</taxon>
        <taxon>Nematoda</taxon>
        <taxon>Chromadorea</taxon>
        <taxon>Rhabditida</taxon>
        <taxon>Spirurina</taxon>
        <taxon>Ascaridomorpha</taxon>
        <taxon>Ascaridoidea</taxon>
        <taxon>Anisakidae</taxon>
        <taxon>Anisakis</taxon>
        <taxon>Anisakis simplex complex</taxon>
    </lineage>
</organism>
<dbReference type="GO" id="GO:0005634">
    <property type="term" value="C:nucleus"/>
    <property type="evidence" value="ECO:0007669"/>
    <property type="project" value="TreeGrafter"/>
</dbReference>
<proteinExistence type="predicted"/>
<evidence type="ECO:0000256" key="3">
    <source>
        <dbReference type="SAM" id="Phobius"/>
    </source>
</evidence>
<dbReference type="WBParaSite" id="ASIM_0000401201-mRNA-1">
    <property type="protein sequence ID" value="ASIM_0000401201-mRNA-1"/>
    <property type="gene ID" value="ASIM_0000401201"/>
</dbReference>
<keyword evidence="3" id="KW-1133">Transmembrane helix</keyword>
<evidence type="ECO:0000256" key="1">
    <source>
        <dbReference type="ARBA" id="ARBA00023015"/>
    </source>
</evidence>
<dbReference type="InterPro" id="IPR045318">
    <property type="entry name" value="EZH1/2-like"/>
</dbReference>
<dbReference type="GO" id="GO:0046976">
    <property type="term" value="F:histone H3K27 methyltransferase activity"/>
    <property type="evidence" value="ECO:0007669"/>
    <property type="project" value="TreeGrafter"/>
</dbReference>
<dbReference type="GO" id="GO:0003682">
    <property type="term" value="F:chromatin binding"/>
    <property type="evidence" value="ECO:0007669"/>
    <property type="project" value="TreeGrafter"/>
</dbReference>
<accession>A0A0M3J8V3</accession>
<name>A0A0M3J8V3_ANISI</name>
<dbReference type="PANTHER" id="PTHR45747:SF4">
    <property type="entry name" value="HISTONE-LYSINE N-METHYLTRANSFERASE E(Z)"/>
    <property type="match status" value="1"/>
</dbReference>